<feature type="region of interest" description="Disordered" evidence="1">
    <location>
        <begin position="227"/>
        <end position="254"/>
    </location>
</feature>
<feature type="compositionally biased region" description="Basic and acidic residues" evidence="1">
    <location>
        <begin position="235"/>
        <end position="244"/>
    </location>
</feature>
<evidence type="ECO:0000313" key="3">
    <source>
        <dbReference type="Proteomes" id="UP001243330"/>
    </source>
</evidence>
<protein>
    <submittedName>
        <fullName evidence="2">ATP synthase f1</fullName>
    </submittedName>
</protein>
<dbReference type="AlphaFoldDB" id="A0AAD9EB50"/>
<gene>
    <name evidence="2" type="ORF">CCHR01_15291</name>
</gene>
<organism evidence="2 3">
    <name type="scientific">Colletotrichum chrysophilum</name>
    <dbReference type="NCBI Taxonomy" id="1836956"/>
    <lineage>
        <taxon>Eukaryota</taxon>
        <taxon>Fungi</taxon>
        <taxon>Dikarya</taxon>
        <taxon>Ascomycota</taxon>
        <taxon>Pezizomycotina</taxon>
        <taxon>Sordariomycetes</taxon>
        <taxon>Hypocreomycetidae</taxon>
        <taxon>Glomerellales</taxon>
        <taxon>Glomerellaceae</taxon>
        <taxon>Colletotrichum</taxon>
        <taxon>Colletotrichum gloeosporioides species complex</taxon>
    </lineage>
</organism>
<accession>A0AAD9EB50</accession>
<comment type="caution">
    <text evidence="2">The sequence shown here is derived from an EMBL/GenBank/DDBJ whole genome shotgun (WGS) entry which is preliminary data.</text>
</comment>
<feature type="region of interest" description="Disordered" evidence="1">
    <location>
        <begin position="36"/>
        <end position="63"/>
    </location>
</feature>
<feature type="compositionally biased region" description="Low complexity" evidence="1">
    <location>
        <begin position="36"/>
        <end position="45"/>
    </location>
</feature>
<reference evidence="2" key="1">
    <citation type="submission" date="2023-01" db="EMBL/GenBank/DDBJ databases">
        <title>Colletotrichum chrysophilum M932 genome sequence.</title>
        <authorList>
            <person name="Baroncelli R."/>
        </authorList>
    </citation>
    <scope>NUCLEOTIDE SEQUENCE</scope>
    <source>
        <strain evidence="2">M932</strain>
    </source>
</reference>
<evidence type="ECO:0000313" key="2">
    <source>
        <dbReference type="EMBL" id="KAK1842085.1"/>
    </source>
</evidence>
<name>A0AAD9EB50_9PEZI</name>
<evidence type="ECO:0000256" key="1">
    <source>
        <dbReference type="SAM" id="MobiDB-lite"/>
    </source>
</evidence>
<keyword evidence="3" id="KW-1185">Reference proteome</keyword>
<proteinExistence type="predicted"/>
<dbReference type="EMBL" id="JAQOWY010000436">
    <property type="protein sequence ID" value="KAK1842085.1"/>
    <property type="molecule type" value="Genomic_DNA"/>
</dbReference>
<sequence length="254" mass="26726">MDEECIENSEWHIVEQGSNVNWTIFHSDKACSNDNGFNGNSSDSNETGYKGNNAHNGFRLESFSPDDAPIRDYSKGFQKSRNEERFLGSRLCLGGIEGAVGSVAGEALSTVAGAQSAMANGNTSNAVKSATSSGAIECAVQTEASLQAMASSHGGGEEGFYDVIKSGVQKTGPAVLYIAKKAVHAVILVIVVELSERFKGAVGAESSATPYNLGDNHNKMGRFNAVPPKQAIGKTSDHGHKAVEVSENSPLDLQ</sequence>
<dbReference type="Proteomes" id="UP001243330">
    <property type="component" value="Unassembled WGS sequence"/>
</dbReference>